<reference evidence="3" key="1">
    <citation type="submission" date="2025-08" db="UniProtKB">
        <authorList>
            <consortium name="RefSeq"/>
        </authorList>
    </citation>
    <scope>IDENTIFICATION</scope>
    <source>
        <tissue evidence="3">Gonad</tissue>
    </source>
</reference>
<keyword evidence="2" id="KW-1185">Reference proteome</keyword>
<dbReference type="Proteomes" id="UP000515135">
    <property type="component" value="Unplaced"/>
</dbReference>
<dbReference type="AlphaFoldDB" id="A0A6P4ZJT4"/>
<dbReference type="RefSeq" id="XP_019634214.1">
    <property type="nucleotide sequence ID" value="XM_019778655.1"/>
</dbReference>
<name>A0A6P4ZJT4_BRABE</name>
<evidence type="ECO:0000313" key="3">
    <source>
        <dbReference type="RefSeq" id="XP_019634214.1"/>
    </source>
</evidence>
<evidence type="ECO:0000256" key="1">
    <source>
        <dbReference type="SAM" id="MobiDB-lite"/>
    </source>
</evidence>
<feature type="region of interest" description="Disordered" evidence="1">
    <location>
        <begin position="1"/>
        <end position="25"/>
    </location>
</feature>
<evidence type="ECO:0000313" key="2">
    <source>
        <dbReference type="Proteomes" id="UP000515135"/>
    </source>
</evidence>
<accession>A0A6P4ZJT4</accession>
<sequence length="210" mass="25269">MMMMMGSAKRPSPSRCSSTVPVLPQIKPPHATKIYTLPGVKTLTATHPIPRLNPLRPPPHEGRRNVSLETVETHHHNLQRSLLMQQAEHFRFHNSWRKPYYGTPAEKESHRKNIRLILQEQMAERMQMQRESFRDRKQESEYAVQHDRQCLTDDAMNHRKRAEYLQHFRDENKKLMEWKWEQTRQQRQRQDQLDREIMKYNPINWSGSLK</sequence>
<organism evidence="2 3">
    <name type="scientific">Branchiostoma belcheri</name>
    <name type="common">Amphioxus</name>
    <dbReference type="NCBI Taxonomy" id="7741"/>
    <lineage>
        <taxon>Eukaryota</taxon>
        <taxon>Metazoa</taxon>
        <taxon>Chordata</taxon>
        <taxon>Cephalochordata</taxon>
        <taxon>Leptocardii</taxon>
        <taxon>Amphioxiformes</taxon>
        <taxon>Branchiostomatidae</taxon>
        <taxon>Branchiostoma</taxon>
    </lineage>
</organism>
<proteinExistence type="predicted"/>
<dbReference type="KEGG" id="bbel:109477403"/>
<protein>
    <submittedName>
        <fullName evidence="3">Uncharacterized protein LOC109477403</fullName>
    </submittedName>
</protein>
<dbReference type="GeneID" id="109477403"/>
<gene>
    <name evidence="3" type="primary">LOC109477403</name>
</gene>
<dbReference type="OrthoDB" id="9992297at2759"/>